<dbReference type="EMBL" id="JANJYI010000003">
    <property type="protein sequence ID" value="KAK2655138.1"/>
    <property type="molecule type" value="Genomic_DNA"/>
</dbReference>
<feature type="non-terminal residue" evidence="1">
    <location>
        <position position="1"/>
    </location>
</feature>
<evidence type="ECO:0000313" key="1">
    <source>
        <dbReference type="EMBL" id="KAK2655138.1"/>
    </source>
</evidence>
<keyword evidence="2" id="KW-1185">Reference proteome</keyword>
<proteinExistence type="predicted"/>
<dbReference type="Proteomes" id="UP001280121">
    <property type="component" value="Unassembled WGS sequence"/>
</dbReference>
<evidence type="ECO:0000313" key="2">
    <source>
        <dbReference type="Proteomes" id="UP001280121"/>
    </source>
</evidence>
<protein>
    <submittedName>
        <fullName evidence="1">Uncharacterized protein</fullName>
    </submittedName>
</protein>
<comment type="caution">
    <text evidence="1">The sequence shown here is derived from an EMBL/GenBank/DDBJ whole genome shotgun (WGS) entry which is preliminary data.</text>
</comment>
<dbReference type="AlphaFoldDB" id="A0AAE0CLN8"/>
<sequence length="134" mass="15741">VGKSRNGIYWNVTSIDSKHTYGDNGNYNVDFYRVSAPIIGQLFSRKFMNPGRHIHPKDIMTDMRDKHDINLSYNKVYKSKDCALHNVSGDPWESFKMLPIYFHMLKKCNPGMIMKIETNRKNRSNMDSWHLELV</sequence>
<organism evidence="1 2">
    <name type="scientific">Dipteronia dyeriana</name>
    <dbReference type="NCBI Taxonomy" id="168575"/>
    <lineage>
        <taxon>Eukaryota</taxon>
        <taxon>Viridiplantae</taxon>
        <taxon>Streptophyta</taxon>
        <taxon>Embryophyta</taxon>
        <taxon>Tracheophyta</taxon>
        <taxon>Spermatophyta</taxon>
        <taxon>Magnoliopsida</taxon>
        <taxon>eudicotyledons</taxon>
        <taxon>Gunneridae</taxon>
        <taxon>Pentapetalae</taxon>
        <taxon>rosids</taxon>
        <taxon>malvids</taxon>
        <taxon>Sapindales</taxon>
        <taxon>Sapindaceae</taxon>
        <taxon>Hippocastanoideae</taxon>
        <taxon>Acereae</taxon>
        <taxon>Dipteronia</taxon>
    </lineage>
</organism>
<name>A0AAE0CLN8_9ROSI</name>
<reference evidence="1" key="1">
    <citation type="journal article" date="2023" name="Plant J.">
        <title>Genome sequences and population genomics provide insights into the demographic history, inbreeding, and mutation load of two 'living fossil' tree species of Dipteronia.</title>
        <authorList>
            <person name="Feng Y."/>
            <person name="Comes H.P."/>
            <person name="Chen J."/>
            <person name="Zhu S."/>
            <person name="Lu R."/>
            <person name="Zhang X."/>
            <person name="Li P."/>
            <person name="Qiu J."/>
            <person name="Olsen K.M."/>
            <person name="Qiu Y."/>
        </authorList>
    </citation>
    <scope>NUCLEOTIDE SEQUENCE</scope>
    <source>
        <strain evidence="1">KIB01</strain>
    </source>
</reference>
<gene>
    <name evidence="1" type="ORF">Ddye_008190</name>
</gene>
<accession>A0AAE0CLN8</accession>